<comment type="caution">
    <text evidence="1">The sequence shown here is derived from an EMBL/GenBank/DDBJ whole genome shotgun (WGS) entry which is preliminary data.</text>
</comment>
<reference evidence="1 2" key="1">
    <citation type="submission" date="2020-07" db="EMBL/GenBank/DDBJ databases">
        <title>Genomic Encyclopedia of Type Strains, Phase IV (KMG-IV): sequencing the most valuable type-strain genomes for metagenomic binning, comparative biology and taxonomic classification.</title>
        <authorList>
            <person name="Goeker M."/>
        </authorList>
    </citation>
    <scope>NUCLEOTIDE SEQUENCE [LARGE SCALE GENOMIC DNA]</scope>
    <source>
        <strain evidence="1 2">DSM 17721</strain>
    </source>
</reference>
<dbReference type="Proteomes" id="UP000525298">
    <property type="component" value="Unassembled WGS sequence"/>
</dbReference>
<evidence type="ECO:0000313" key="2">
    <source>
        <dbReference type="Proteomes" id="UP000525298"/>
    </source>
</evidence>
<dbReference type="RefSeq" id="WP_181551517.1">
    <property type="nucleotide sequence ID" value="NZ_JACDUS010000005.1"/>
</dbReference>
<sequence>MIEEIPIIRDYRYRLNDNLLGNDGSLIAFLDSFMRDQQGFSILQPESIILSSSSELFILTTPEAKSFMQAVYSMFPKASVRFSSLACLGFYAAVLDFLQSGDRNALVLLLETPGFLPQYCLNAIGAGQGGFGLNAQEGFAVAYLEKIPRDRLKVGMMIVNDCQIFGQPEKINGVLQCIRKSADCIMRLQSKIYSKIVSFELPLQWSEQMIKGFRQAMPDPHTPKNWLKGCETETRHYLTLKPIMELSLHKNELKETGLIPLTLGAGGRLGLLQVSHHSHHNDGNPSISCWRQKGITPRICHFNADLEKYRSVADCFSSPGNWPRIYEQIRQSLYYFKTPAEQKDNLFYQWVVR</sequence>
<organism evidence="1 2">
    <name type="scientific">Desulfosalsimonas propionicica</name>
    <dbReference type="NCBI Taxonomy" id="332175"/>
    <lineage>
        <taxon>Bacteria</taxon>
        <taxon>Pseudomonadati</taxon>
        <taxon>Thermodesulfobacteriota</taxon>
        <taxon>Desulfobacteria</taxon>
        <taxon>Desulfobacterales</taxon>
        <taxon>Desulfosalsimonadaceae</taxon>
        <taxon>Desulfosalsimonas</taxon>
    </lineage>
</organism>
<evidence type="ECO:0000313" key="1">
    <source>
        <dbReference type="EMBL" id="MBA2881874.1"/>
    </source>
</evidence>
<accession>A0A7W0CA51</accession>
<dbReference type="EMBL" id="JACDUS010000005">
    <property type="protein sequence ID" value="MBA2881874.1"/>
    <property type="molecule type" value="Genomic_DNA"/>
</dbReference>
<name>A0A7W0CA51_9BACT</name>
<protein>
    <submittedName>
        <fullName evidence="1">Uncharacterized protein</fullName>
    </submittedName>
</protein>
<dbReference type="AlphaFoldDB" id="A0A7W0CA51"/>
<keyword evidence="2" id="KW-1185">Reference proteome</keyword>
<gene>
    <name evidence="1" type="ORF">HNR65_002205</name>
</gene>
<proteinExistence type="predicted"/>